<comment type="caution">
    <text evidence="2">The sequence shown here is derived from an EMBL/GenBank/DDBJ whole genome shotgun (WGS) entry which is preliminary data.</text>
</comment>
<name>A0A9N8VGM4_9GLOM</name>
<dbReference type="CDD" id="cd17039">
    <property type="entry name" value="Ubl_ubiquitin_like"/>
    <property type="match status" value="1"/>
</dbReference>
<keyword evidence="3" id="KW-1185">Reference proteome</keyword>
<sequence>MNNSIQQNDQLLIATALTAVFGTKIVSQHEYETLANASPPIQSQRFHETNIYTSHLVTGPVPDIDPYYSETQSGTEEIIIRTHSSSEDSLQEQFLTIHIPLSSTVQDLKSVIRIRMSIPVTSQIELNYMGQILLDHHALSKYIFEYPQFNTFGSILNFREDSHDFVRNNAPVIKMRALKSDSECSIGYINSSHLHPEYDRDFTEINNDRKKFFRGGKRYRRPLGWKRYALKVVDEFEDYTNKSTFGDNNISKEGDNVNNKWLGREEQRSKKHVSLDNEWVVAYYGTSQYKDENMADAAYFMASKKQPGPKNGPKSIRLSALSYFFSSLLSSGKFWFSRGVYTTPKIELAMKYATKFMYEDEKYMVLFQCRVRPETLKKIGGFWVSPMIEDVRTYGILIRKDTKE</sequence>
<dbReference type="EMBL" id="CAJVPV010000292">
    <property type="protein sequence ID" value="CAG8450036.1"/>
    <property type="molecule type" value="Genomic_DNA"/>
</dbReference>
<organism evidence="2 3">
    <name type="scientific">Acaulospora morrowiae</name>
    <dbReference type="NCBI Taxonomy" id="94023"/>
    <lineage>
        <taxon>Eukaryota</taxon>
        <taxon>Fungi</taxon>
        <taxon>Fungi incertae sedis</taxon>
        <taxon>Mucoromycota</taxon>
        <taxon>Glomeromycotina</taxon>
        <taxon>Glomeromycetes</taxon>
        <taxon>Diversisporales</taxon>
        <taxon>Acaulosporaceae</taxon>
        <taxon>Acaulospora</taxon>
    </lineage>
</organism>
<evidence type="ECO:0000313" key="2">
    <source>
        <dbReference type="EMBL" id="CAG8450036.1"/>
    </source>
</evidence>
<accession>A0A9N8VGM4</accession>
<gene>
    <name evidence="2" type="ORF">AMORRO_LOCUS848</name>
</gene>
<evidence type="ECO:0000313" key="3">
    <source>
        <dbReference type="Proteomes" id="UP000789342"/>
    </source>
</evidence>
<protein>
    <submittedName>
        <fullName evidence="2">15506_t:CDS:1</fullName>
    </submittedName>
</protein>
<dbReference type="SUPFAM" id="SSF54236">
    <property type="entry name" value="Ubiquitin-like"/>
    <property type="match status" value="1"/>
</dbReference>
<dbReference type="InterPro" id="IPR029071">
    <property type="entry name" value="Ubiquitin-like_domsf"/>
</dbReference>
<dbReference type="PANTHER" id="PTHR36649:SF29">
    <property type="entry name" value="PARP CATALYTIC DOMAIN-CONTAINING PROTEIN-RELATED"/>
    <property type="match status" value="1"/>
</dbReference>
<reference evidence="2" key="1">
    <citation type="submission" date="2021-06" db="EMBL/GenBank/DDBJ databases">
        <authorList>
            <person name="Kallberg Y."/>
            <person name="Tangrot J."/>
            <person name="Rosling A."/>
        </authorList>
    </citation>
    <scope>NUCLEOTIDE SEQUENCE</scope>
    <source>
        <strain evidence="2">CL551</strain>
    </source>
</reference>
<dbReference type="Proteomes" id="UP000789342">
    <property type="component" value="Unassembled WGS sequence"/>
</dbReference>
<dbReference type="OrthoDB" id="428577at2759"/>
<dbReference type="AlphaFoldDB" id="A0A9N8VGM4"/>
<dbReference type="InterPro" id="IPR000626">
    <property type="entry name" value="Ubiquitin-like_dom"/>
</dbReference>
<evidence type="ECO:0000259" key="1">
    <source>
        <dbReference type="PROSITE" id="PS50053"/>
    </source>
</evidence>
<dbReference type="PROSITE" id="PS50053">
    <property type="entry name" value="UBIQUITIN_2"/>
    <property type="match status" value="1"/>
</dbReference>
<proteinExistence type="predicted"/>
<dbReference type="PANTHER" id="PTHR36649">
    <property type="entry name" value="UBIQUITIN-LIKE DOMAIN-CONTAINING PROTEIN"/>
    <property type="match status" value="1"/>
</dbReference>
<feature type="domain" description="Ubiquitin-like" evidence="1">
    <location>
        <begin position="76"/>
        <end position="142"/>
    </location>
</feature>
<dbReference type="Gene3D" id="3.10.20.90">
    <property type="entry name" value="Phosphatidylinositol 3-kinase Catalytic Subunit, Chain A, domain 1"/>
    <property type="match status" value="1"/>
</dbReference>